<keyword evidence="1" id="KW-0805">Transcription regulation</keyword>
<evidence type="ECO:0000256" key="1">
    <source>
        <dbReference type="ARBA" id="ARBA00023015"/>
    </source>
</evidence>
<comment type="caution">
    <text evidence="5">The sequence shown here is derived from an EMBL/GenBank/DDBJ whole genome shotgun (WGS) entry which is preliminary data.</text>
</comment>
<protein>
    <submittedName>
        <fullName evidence="5">GntR family transcriptional regulator</fullName>
    </submittedName>
</protein>
<proteinExistence type="predicted"/>
<dbReference type="GO" id="GO:0003677">
    <property type="term" value="F:DNA binding"/>
    <property type="evidence" value="ECO:0007669"/>
    <property type="project" value="UniProtKB-KW"/>
</dbReference>
<dbReference type="Gene3D" id="1.10.10.10">
    <property type="entry name" value="Winged helix-like DNA-binding domain superfamily/Winged helix DNA-binding domain"/>
    <property type="match status" value="1"/>
</dbReference>
<dbReference type="PANTHER" id="PTHR38445">
    <property type="entry name" value="HTH-TYPE TRANSCRIPTIONAL REPRESSOR YTRA"/>
    <property type="match status" value="1"/>
</dbReference>
<reference evidence="5" key="1">
    <citation type="submission" date="2020-10" db="EMBL/GenBank/DDBJ databases">
        <authorList>
            <person name="Gilroy R."/>
        </authorList>
    </citation>
    <scope>NUCLEOTIDE SEQUENCE</scope>
    <source>
        <strain evidence="5">ChiHecec3B27-6122</strain>
    </source>
</reference>
<dbReference type="PANTHER" id="PTHR38445:SF9">
    <property type="entry name" value="HTH-TYPE TRANSCRIPTIONAL REPRESSOR YTRA"/>
    <property type="match status" value="1"/>
</dbReference>
<evidence type="ECO:0000313" key="6">
    <source>
        <dbReference type="Proteomes" id="UP000886876"/>
    </source>
</evidence>
<name>A0A9D1G5D9_9FIRM</name>
<dbReference type="AlphaFoldDB" id="A0A9D1G5D9"/>
<keyword evidence="2" id="KW-0238">DNA-binding</keyword>
<evidence type="ECO:0000313" key="5">
    <source>
        <dbReference type="EMBL" id="HIS97441.1"/>
    </source>
</evidence>
<dbReference type="PROSITE" id="PS50949">
    <property type="entry name" value="HTH_GNTR"/>
    <property type="match status" value="1"/>
</dbReference>
<evidence type="ECO:0000256" key="3">
    <source>
        <dbReference type="ARBA" id="ARBA00023163"/>
    </source>
</evidence>
<dbReference type="CDD" id="cd07377">
    <property type="entry name" value="WHTH_GntR"/>
    <property type="match status" value="1"/>
</dbReference>
<feature type="domain" description="HTH gntR-type" evidence="4">
    <location>
        <begin position="10"/>
        <end position="78"/>
    </location>
</feature>
<dbReference type="InterPro" id="IPR000524">
    <property type="entry name" value="Tscrpt_reg_HTH_GntR"/>
</dbReference>
<sequence length="124" mass="13988">MIDINFRDSRPIYEQVKTALRKLIVSGAMSPDEKLPSVRELAAQLVINPNTIQRAYRELEQEGYIISIPGKGSYANIRTQVDEGRKRELLAEMDEIVTELLFLGVTADELDRRIRGKEAAANEG</sequence>
<gene>
    <name evidence="5" type="ORF">IAD42_05645</name>
</gene>
<dbReference type="SUPFAM" id="SSF46785">
    <property type="entry name" value="Winged helix' DNA-binding domain"/>
    <property type="match status" value="1"/>
</dbReference>
<dbReference type="SMART" id="SM00345">
    <property type="entry name" value="HTH_GNTR"/>
    <property type="match status" value="1"/>
</dbReference>
<dbReference type="GO" id="GO:0003700">
    <property type="term" value="F:DNA-binding transcription factor activity"/>
    <property type="evidence" value="ECO:0007669"/>
    <property type="project" value="InterPro"/>
</dbReference>
<dbReference type="PRINTS" id="PR00035">
    <property type="entry name" value="HTHGNTR"/>
</dbReference>
<organism evidence="5 6">
    <name type="scientific">Candidatus Scatomorpha pullistercoris</name>
    <dbReference type="NCBI Taxonomy" id="2840929"/>
    <lineage>
        <taxon>Bacteria</taxon>
        <taxon>Bacillati</taxon>
        <taxon>Bacillota</taxon>
        <taxon>Clostridia</taxon>
        <taxon>Eubacteriales</taxon>
        <taxon>Candidatus Scatomorpha</taxon>
    </lineage>
</organism>
<dbReference type="Proteomes" id="UP000886876">
    <property type="component" value="Unassembled WGS sequence"/>
</dbReference>
<reference evidence="5" key="2">
    <citation type="journal article" date="2021" name="PeerJ">
        <title>Extensive microbial diversity within the chicken gut microbiome revealed by metagenomics and culture.</title>
        <authorList>
            <person name="Gilroy R."/>
            <person name="Ravi A."/>
            <person name="Getino M."/>
            <person name="Pursley I."/>
            <person name="Horton D.L."/>
            <person name="Alikhan N.F."/>
            <person name="Baker D."/>
            <person name="Gharbi K."/>
            <person name="Hall N."/>
            <person name="Watson M."/>
            <person name="Adriaenssens E.M."/>
            <person name="Foster-Nyarko E."/>
            <person name="Jarju S."/>
            <person name="Secka A."/>
            <person name="Antonio M."/>
            <person name="Oren A."/>
            <person name="Chaudhuri R.R."/>
            <person name="La Ragione R."/>
            <person name="Hildebrand F."/>
            <person name="Pallen M.J."/>
        </authorList>
    </citation>
    <scope>NUCLEOTIDE SEQUENCE</scope>
    <source>
        <strain evidence="5">ChiHecec3B27-6122</strain>
    </source>
</reference>
<accession>A0A9D1G5D9</accession>
<dbReference type="InterPro" id="IPR036388">
    <property type="entry name" value="WH-like_DNA-bd_sf"/>
</dbReference>
<keyword evidence="3" id="KW-0804">Transcription</keyword>
<evidence type="ECO:0000259" key="4">
    <source>
        <dbReference type="PROSITE" id="PS50949"/>
    </source>
</evidence>
<dbReference type="InterPro" id="IPR036390">
    <property type="entry name" value="WH_DNA-bd_sf"/>
</dbReference>
<dbReference type="EMBL" id="DVJS01000139">
    <property type="protein sequence ID" value="HIS97441.1"/>
    <property type="molecule type" value="Genomic_DNA"/>
</dbReference>
<evidence type="ECO:0000256" key="2">
    <source>
        <dbReference type="ARBA" id="ARBA00023125"/>
    </source>
</evidence>
<dbReference type="Pfam" id="PF00392">
    <property type="entry name" value="GntR"/>
    <property type="match status" value="1"/>
</dbReference>